<organism evidence="1 2">
    <name type="scientific">Jejuia pallidilutea</name>
    <dbReference type="NCBI Taxonomy" id="504487"/>
    <lineage>
        <taxon>Bacteria</taxon>
        <taxon>Pseudomonadati</taxon>
        <taxon>Bacteroidota</taxon>
        <taxon>Flavobacteriia</taxon>
        <taxon>Flavobacteriales</taxon>
        <taxon>Flavobacteriaceae</taxon>
        <taxon>Jejuia</taxon>
    </lineage>
</organism>
<proteinExistence type="predicted"/>
<dbReference type="AlphaFoldDB" id="A0A090VPN0"/>
<evidence type="ECO:0000313" key="2">
    <source>
        <dbReference type="Proteomes" id="UP000029641"/>
    </source>
</evidence>
<comment type="caution">
    <text evidence="1">The sequence shown here is derived from an EMBL/GenBank/DDBJ whole genome shotgun (WGS) entry which is preliminary data.</text>
</comment>
<gene>
    <name evidence="1" type="ORF">JCM19301_3183</name>
</gene>
<evidence type="ECO:0000313" key="1">
    <source>
        <dbReference type="EMBL" id="GAL66705.1"/>
    </source>
</evidence>
<accession>A0A090VPN0</accession>
<dbReference type="Proteomes" id="UP000029641">
    <property type="component" value="Unassembled WGS sequence"/>
</dbReference>
<sequence>MFVGTLAIGNGVFYDWFAMHFPRHEAFKLGKFLRTCLCMVEQI</sequence>
<dbReference type="EMBL" id="BBNR01000005">
    <property type="protein sequence ID" value="GAL66705.1"/>
    <property type="molecule type" value="Genomic_DNA"/>
</dbReference>
<reference evidence="1 2" key="1">
    <citation type="journal article" date="2014" name="Genome Announc.">
        <title>Draft Genome Sequence of Marine Flavobacterium Jejuia pallidilutea Strain 11shimoA1 and Pigmentation Mutants.</title>
        <authorList>
            <person name="Takatani N."/>
            <person name="Nakanishi M."/>
            <person name="Meirelles P."/>
            <person name="Mino S."/>
            <person name="Suda W."/>
            <person name="Oshima K."/>
            <person name="Hattori M."/>
            <person name="Ohkuma M."/>
            <person name="Hosokawa M."/>
            <person name="Miyashita K."/>
            <person name="Thompson F.L."/>
            <person name="Niwa A."/>
            <person name="Sawabe T."/>
            <person name="Sawabe T."/>
        </authorList>
    </citation>
    <scope>NUCLEOTIDE SEQUENCE [LARGE SCALE GENOMIC DNA]</scope>
    <source>
        <strain evidence="1 2">JCM 19301</strain>
    </source>
</reference>
<name>A0A090VPN0_9FLAO</name>
<protein>
    <submittedName>
        <fullName evidence="1">Uncharacterized protein</fullName>
    </submittedName>
</protein>